<feature type="binding site" description="axial binding residue" evidence="12">
    <location>
        <position position="474"/>
    </location>
    <ligand>
        <name>heme</name>
        <dbReference type="ChEBI" id="CHEBI:30413"/>
    </ligand>
    <ligandPart>
        <name>Fe</name>
        <dbReference type="ChEBI" id="CHEBI:18248"/>
    </ligandPart>
</feature>
<keyword evidence="16" id="KW-1185">Reference proteome</keyword>
<dbReference type="InterPro" id="IPR036396">
    <property type="entry name" value="Cyt_P450_sf"/>
</dbReference>
<dbReference type="PROSITE" id="PS00086">
    <property type="entry name" value="CYTOCHROME_P450"/>
    <property type="match status" value="1"/>
</dbReference>
<dbReference type="Pfam" id="PF00067">
    <property type="entry name" value="p450"/>
    <property type="match status" value="1"/>
</dbReference>
<evidence type="ECO:0000256" key="14">
    <source>
        <dbReference type="SAM" id="Phobius"/>
    </source>
</evidence>
<dbReference type="PRINTS" id="PR00463">
    <property type="entry name" value="EP450I"/>
</dbReference>
<evidence type="ECO:0000256" key="1">
    <source>
        <dbReference type="ARBA" id="ARBA00001971"/>
    </source>
</evidence>
<accession>A0ABD3IK35</accession>
<dbReference type="InterPro" id="IPR017972">
    <property type="entry name" value="Cyt_P450_CS"/>
</dbReference>
<proteinExistence type="inferred from homology"/>
<gene>
    <name evidence="15" type="ORF">ACJRO7_007104</name>
</gene>
<evidence type="ECO:0000256" key="11">
    <source>
        <dbReference type="ARBA" id="ARBA00023136"/>
    </source>
</evidence>
<evidence type="ECO:0000313" key="16">
    <source>
        <dbReference type="Proteomes" id="UP001634007"/>
    </source>
</evidence>
<evidence type="ECO:0000256" key="9">
    <source>
        <dbReference type="ARBA" id="ARBA00023004"/>
    </source>
</evidence>
<dbReference type="PROSITE" id="PS51257">
    <property type="entry name" value="PROKAR_LIPOPROTEIN"/>
    <property type="match status" value="1"/>
</dbReference>
<organism evidence="15 16">
    <name type="scientific">Eucalyptus globulus</name>
    <name type="common">Tasmanian blue gum</name>
    <dbReference type="NCBI Taxonomy" id="34317"/>
    <lineage>
        <taxon>Eukaryota</taxon>
        <taxon>Viridiplantae</taxon>
        <taxon>Streptophyta</taxon>
        <taxon>Embryophyta</taxon>
        <taxon>Tracheophyta</taxon>
        <taxon>Spermatophyta</taxon>
        <taxon>Magnoliopsida</taxon>
        <taxon>eudicotyledons</taxon>
        <taxon>Gunneridae</taxon>
        <taxon>Pentapetalae</taxon>
        <taxon>rosids</taxon>
        <taxon>malvids</taxon>
        <taxon>Myrtales</taxon>
        <taxon>Myrtaceae</taxon>
        <taxon>Myrtoideae</taxon>
        <taxon>Eucalypteae</taxon>
        <taxon>Eucalyptus</taxon>
    </lineage>
</organism>
<dbReference type="Gene3D" id="1.10.630.10">
    <property type="entry name" value="Cytochrome P450"/>
    <property type="match status" value="1"/>
</dbReference>
<evidence type="ECO:0000256" key="4">
    <source>
        <dbReference type="ARBA" id="ARBA00022617"/>
    </source>
</evidence>
<dbReference type="InterPro" id="IPR050665">
    <property type="entry name" value="Cytochrome_P450_Monooxygen"/>
</dbReference>
<evidence type="ECO:0008006" key="17">
    <source>
        <dbReference type="Google" id="ProtNLM"/>
    </source>
</evidence>
<evidence type="ECO:0000256" key="8">
    <source>
        <dbReference type="ARBA" id="ARBA00023002"/>
    </source>
</evidence>
<evidence type="ECO:0000256" key="5">
    <source>
        <dbReference type="ARBA" id="ARBA00022692"/>
    </source>
</evidence>
<dbReference type="InterPro" id="IPR002401">
    <property type="entry name" value="Cyt_P450_E_grp-I"/>
</dbReference>
<dbReference type="PANTHER" id="PTHR24282:SF130">
    <property type="entry name" value="CYTOCHROME P450 FAMILY PROTEIN"/>
    <property type="match status" value="1"/>
</dbReference>
<evidence type="ECO:0000256" key="12">
    <source>
        <dbReference type="PIRSR" id="PIRSR602401-1"/>
    </source>
</evidence>
<feature type="transmembrane region" description="Helical" evidence="14">
    <location>
        <begin position="12"/>
        <end position="31"/>
    </location>
</feature>
<dbReference type="GO" id="GO:0046872">
    <property type="term" value="F:metal ion binding"/>
    <property type="evidence" value="ECO:0007669"/>
    <property type="project" value="UniProtKB-KW"/>
</dbReference>
<protein>
    <recommendedName>
        <fullName evidence="17">Cytochrome P450</fullName>
    </recommendedName>
</protein>
<comment type="caution">
    <text evidence="15">The sequence shown here is derived from an EMBL/GenBank/DDBJ whole genome shotgun (WGS) entry which is preliminary data.</text>
</comment>
<keyword evidence="6 12" id="KW-0479">Metal-binding</keyword>
<evidence type="ECO:0000313" key="15">
    <source>
        <dbReference type="EMBL" id="KAL3715320.1"/>
    </source>
</evidence>
<evidence type="ECO:0000256" key="2">
    <source>
        <dbReference type="ARBA" id="ARBA00004167"/>
    </source>
</evidence>
<dbReference type="EMBL" id="JBJKBG010000011">
    <property type="protein sequence ID" value="KAL3715320.1"/>
    <property type="molecule type" value="Genomic_DNA"/>
</dbReference>
<name>A0ABD3IK35_EUCGL</name>
<comment type="similarity">
    <text evidence="3 13">Belongs to the cytochrome P450 family.</text>
</comment>
<evidence type="ECO:0000256" key="7">
    <source>
        <dbReference type="ARBA" id="ARBA00022989"/>
    </source>
</evidence>
<dbReference type="GO" id="GO:0004497">
    <property type="term" value="F:monooxygenase activity"/>
    <property type="evidence" value="ECO:0007669"/>
    <property type="project" value="UniProtKB-KW"/>
</dbReference>
<evidence type="ECO:0000256" key="6">
    <source>
        <dbReference type="ARBA" id="ARBA00022723"/>
    </source>
</evidence>
<sequence>MGRFFLAEMLWSFGVMIGCSLVLHWCNVLWLNHRKLRRKLSAQGMTGPPPHFFHGNVAEMRSITTRCRPELLPQGQISDDWACSIFPFHHHWAGRYGSLYMYSTRQKLNLYVSRPDLIKFLNLHKPLDLDKPSTIAKTPSPLFGKGILRAAGQNWAFQRKLIAPQFFLDKVKGMMDLMVDSTVAMIEKWESMILQSDGTVADMYITKDLNSLSANVIARACFGSSYSEGKQIFAKLRALQYALAKPDRLFGIHNRGFLPSKANRDLWRIREEVDSLILKMVRARQEENRKALKPEKDLLQMILESVDVDGAMNEKARDSFVVDSCKNIYFAGHETIATTISWSLMLLAVHPEWQDRIRAEILEFYGDRLYHHGSLDFETLRKLKVLTMVIQETLRLYCPGIILVKEATTDIKLGEIVVPKGVILWTSIPALHRDPENWGPDAQEFKPERFKDGVSEACKHPQGYIPFGYGSRLCLGQTFAMLEMKIVLALILSRFSFSLSPEYRHSPVFRMVLMPEHGMRLVVRKI</sequence>
<dbReference type="AlphaFoldDB" id="A0ABD3IK35"/>
<dbReference type="PANTHER" id="PTHR24282">
    <property type="entry name" value="CYTOCHROME P450 FAMILY MEMBER"/>
    <property type="match status" value="1"/>
</dbReference>
<evidence type="ECO:0000256" key="10">
    <source>
        <dbReference type="ARBA" id="ARBA00023033"/>
    </source>
</evidence>
<comment type="subcellular location">
    <subcellularLocation>
        <location evidence="2">Membrane</location>
        <topology evidence="2">Single-pass membrane protein</topology>
    </subcellularLocation>
</comment>
<keyword evidence="7 14" id="KW-1133">Transmembrane helix</keyword>
<keyword evidence="10 13" id="KW-0503">Monooxygenase</keyword>
<dbReference type="InterPro" id="IPR001128">
    <property type="entry name" value="Cyt_P450"/>
</dbReference>
<dbReference type="Proteomes" id="UP001634007">
    <property type="component" value="Unassembled WGS sequence"/>
</dbReference>
<comment type="cofactor">
    <cofactor evidence="1 12">
        <name>heme</name>
        <dbReference type="ChEBI" id="CHEBI:30413"/>
    </cofactor>
</comment>
<dbReference type="GO" id="GO:0016020">
    <property type="term" value="C:membrane"/>
    <property type="evidence" value="ECO:0007669"/>
    <property type="project" value="UniProtKB-SubCell"/>
</dbReference>
<dbReference type="PRINTS" id="PR00385">
    <property type="entry name" value="P450"/>
</dbReference>
<keyword evidence="11 14" id="KW-0472">Membrane</keyword>
<evidence type="ECO:0000256" key="3">
    <source>
        <dbReference type="ARBA" id="ARBA00010617"/>
    </source>
</evidence>
<reference evidence="15 16" key="1">
    <citation type="submission" date="2024-11" db="EMBL/GenBank/DDBJ databases">
        <title>Chromosome-level genome assembly of Eucalyptus globulus Labill. provides insights into its genome evolution.</title>
        <authorList>
            <person name="Li X."/>
        </authorList>
    </citation>
    <scope>NUCLEOTIDE SEQUENCE [LARGE SCALE GENOMIC DNA]</scope>
    <source>
        <strain evidence="15">CL2024</strain>
        <tissue evidence="15">Fresh tender leaves</tissue>
    </source>
</reference>
<dbReference type="SUPFAM" id="SSF48264">
    <property type="entry name" value="Cytochrome P450"/>
    <property type="match status" value="1"/>
</dbReference>
<keyword evidence="8 13" id="KW-0560">Oxidoreductase</keyword>
<keyword evidence="9 12" id="KW-0408">Iron</keyword>
<keyword evidence="4 12" id="KW-0349">Heme</keyword>
<evidence type="ECO:0000256" key="13">
    <source>
        <dbReference type="RuleBase" id="RU000461"/>
    </source>
</evidence>
<keyword evidence="5 14" id="KW-0812">Transmembrane</keyword>